<dbReference type="KEGG" id="pbf:CFX0092_A1616"/>
<dbReference type="InterPro" id="IPR050556">
    <property type="entry name" value="Type_II_TA_system_RNase"/>
</dbReference>
<evidence type="ECO:0000313" key="10">
    <source>
        <dbReference type="EMBL" id="CUS03494.2"/>
    </source>
</evidence>
<evidence type="ECO:0000256" key="4">
    <source>
        <dbReference type="ARBA" id="ARBA00022723"/>
    </source>
</evidence>
<evidence type="ECO:0000256" key="1">
    <source>
        <dbReference type="ARBA" id="ARBA00001946"/>
    </source>
</evidence>
<organism evidence="10 11">
    <name type="scientific">Candidatus Promineifilum breve</name>
    <dbReference type="NCBI Taxonomy" id="1806508"/>
    <lineage>
        <taxon>Bacteria</taxon>
        <taxon>Bacillati</taxon>
        <taxon>Chloroflexota</taxon>
        <taxon>Ardenticatenia</taxon>
        <taxon>Candidatus Promineifilales</taxon>
        <taxon>Candidatus Promineifilaceae</taxon>
        <taxon>Candidatus Promineifilum</taxon>
    </lineage>
</organism>
<evidence type="ECO:0000259" key="9">
    <source>
        <dbReference type="Pfam" id="PF01850"/>
    </source>
</evidence>
<accession>A0A160T1N0</accession>
<dbReference type="Pfam" id="PF01850">
    <property type="entry name" value="PIN"/>
    <property type="match status" value="1"/>
</dbReference>
<evidence type="ECO:0000256" key="3">
    <source>
        <dbReference type="ARBA" id="ARBA00022722"/>
    </source>
</evidence>
<evidence type="ECO:0000313" key="11">
    <source>
        <dbReference type="Proteomes" id="UP000215027"/>
    </source>
</evidence>
<dbReference type="RefSeq" id="WP_157912986.1">
    <property type="nucleotide sequence ID" value="NZ_LN890655.1"/>
</dbReference>
<evidence type="ECO:0000256" key="2">
    <source>
        <dbReference type="ARBA" id="ARBA00022649"/>
    </source>
</evidence>
<evidence type="ECO:0000256" key="5">
    <source>
        <dbReference type="ARBA" id="ARBA00022801"/>
    </source>
</evidence>
<dbReference type="GO" id="GO:0016787">
    <property type="term" value="F:hydrolase activity"/>
    <property type="evidence" value="ECO:0007669"/>
    <property type="project" value="UniProtKB-KW"/>
</dbReference>
<keyword evidence="3 8" id="KW-0540">Nuclease</keyword>
<feature type="domain" description="PIN" evidence="9">
    <location>
        <begin position="6"/>
        <end position="119"/>
    </location>
</feature>
<feature type="binding site" evidence="8">
    <location>
        <position position="9"/>
    </location>
    <ligand>
        <name>Mg(2+)</name>
        <dbReference type="ChEBI" id="CHEBI:18420"/>
    </ligand>
</feature>
<sequence length="131" mass="14293">MNEQSYLFDTGAILDVYHGRARVRPYFDRLVDDTIIAYVSPLTEAELWVGLRPNEEAAHEALLALFIPLPLTSPAGRLAGDWMQTYGGKGLGWLDALIAATAAVAGVPVLTRDKRLAAVLGTNVEFFVYEG</sequence>
<keyword evidence="6 8" id="KW-0460">Magnesium</keyword>
<reference evidence="10" key="1">
    <citation type="submission" date="2016-01" db="EMBL/GenBank/DDBJ databases">
        <authorList>
            <person name="Mcilroy J.S."/>
            <person name="Karst M S."/>
            <person name="Albertsen M."/>
        </authorList>
    </citation>
    <scope>NUCLEOTIDE SEQUENCE</scope>
    <source>
        <strain evidence="10">Cfx-K</strain>
    </source>
</reference>
<evidence type="ECO:0000256" key="6">
    <source>
        <dbReference type="ARBA" id="ARBA00022842"/>
    </source>
</evidence>
<dbReference type="GO" id="GO:0004540">
    <property type="term" value="F:RNA nuclease activity"/>
    <property type="evidence" value="ECO:0007669"/>
    <property type="project" value="InterPro"/>
</dbReference>
<comment type="similarity">
    <text evidence="7 8">Belongs to the PINc/VapC protein family.</text>
</comment>
<gene>
    <name evidence="8" type="primary">vapC</name>
    <name evidence="10" type="ORF">CFX0092_A1616</name>
</gene>
<dbReference type="GO" id="GO:0090729">
    <property type="term" value="F:toxin activity"/>
    <property type="evidence" value="ECO:0007669"/>
    <property type="project" value="UniProtKB-KW"/>
</dbReference>
<dbReference type="Proteomes" id="UP000215027">
    <property type="component" value="Chromosome I"/>
</dbReference>
<dbReference type="InterPro" id="IPR002716">
    <property type="entry name" value="PIN_dom"/>
</dbReference>
<dbReference type="HAMAP" id="MF_00265">
    <property type="entry name" value="VapC_Nob1"/>
    <property type="match status" value="1"/>
</dbReference>
<dbReference type="InterPro" id="IPR022907">
    <property type="entry name" value="VapC_family"/>
</dbReference>
<dbReference type="GO" id="GO:0000287">
    <property type="term" value="F:magnesium ion binding"/>
    <property type="evidence" value="ECO:0007669"/>
    <property type="project" value="UniProtKB-UniRule"/>
</dbReference>
<evidence type="ECO:0000256" key="8">
    <source>
        <dbReference type="HAMAP-Rule" id="MF_00265"/>
    </source>
</evidence>
<comment type="function">
    <text evidence="8">Toxic component of a toxin-antitoxin (TA) system. An RNase.</text>
</comment>
<keyword evidence="5 8" id="KW-0378">Hydrolase</keyword>
<dbReference type="AlphaFoldDB" id="A0A160T1N0"/>
<protein>
    <recommendedName>
        <fullName evidence="8">Ribonuclease VapC</fullName>
        <shortName evidence="8">RNase VapC</shortName>
        <ecNumber evidence="8">3.1.-.-</ecNumber>
    </recommendedName>
    <alternativeName>
        <fullName evidence="8">Toxin VapC</fullName>
    </alternativeName>
</protein>
<dbReference type="InterPro" id="IPR029060">
    <property type="entry name" value="PIN-like_dom_sf"/>
</dbReference>
<dbReference type="PANTHER" id="PTHR33653">
    <property type="entry name" value="RIBONUCLEASE VAPC2"/>
    <property type="match status" value="1"/>
</dbReference>
<feature type="binding site" evidence="8">
    <location>
        <position position="95"/>
    </location>
    <ligand>
        <name>Mg(2+)</name>
        <dbReference type="ChEBI" id="CHEBI:18420"/>
    </ligand>
</feature>
<dbReference type="Gene3D" id="3.40.50.1010">
    <property type="entry name" value="5'-nuclease"/>
    <property type="match status" value="1"/>
</dbReference>
<keyword evidence="8" id="KW-0800">Toxin</keyword>
<name>A0A160T1N0_9CHLR</name>
<dbReference type="EMBL" id="LN890655">
    <property type="protein sequence ID" value="CUS03494.2"/>
    <property type="molecule type" value="Genomic_DNA"/>
</dbReference>
<keyword evidence="2 8" id="KW-1277">Toxin-antitoxin system</keyword>
<evidence type="ECO:0000256" key="7">
    <source>
        <dbReference type="ARBA" id="ARBA00038093"/>
    </source>
</evidence>
<dbReference type="SUPFAM" id="SSF88723">
    <property type="entry name" value="PIN domain-like"/>
    <property type="match status" value="1"/>
</dbReference>
<keyword evidence="11" id="KW-1185">Reference proteome</keyword>
<dbReference type="EC" id="3.1.-.-" evidence="8"/>
<proteinExistence type="inferred from homology"/>
<keyword evidence="4 8" id="KW-0479">Metal-binding</keyword>
<dbReference type="PANTHER" id="PTHR33653:SF1">
    <property type="entry name" value="RIBONUCLEASE VAPC2"/>
    <property type="match status" value="1"/>
</dbReference>
<comment type="cofactor">
    <cofactor evidence="1 8">
        <name>Mg(2+)</name>
        <dbReference type="ChEBI" id="CHEBI:18420"/>
    </cofactor>
</comment>